<keyword evidence="2" id="KW-1185">Reference proteome</keyword>
<dbReference type="RefSeq" id="WP_124151155.1">
    <property type="nucleotide sequence ID" value="NZ_RQIS01000007.1"/>
</dbReference>
<dbReference type="GO" id="GO:0004497">
    <property type="term" value="F:monooxygenase activity"/>
    <property type="evidence" value="ECO:0007669"/>
    <property type="project" value="UniProtKB-KW"/>
</dbReference>
<comment type="caution">
    <text evidence="1">The sequence shown here is derived from an EMBL/GenBank/DDBJ whole genome shotgun (WGS) entry which is preliminary data.</text>
</comment>
<accession>A0A3N6NDB3</accession>
<evidence type="ECO:0000313" key="1">
    <source>
        <dbReference type="EMBL" id="RQH06477.1"/>
    </source>
</evidence>
<dbReference type="OrthoDB" id="9804891at2"/>
<dbReference type="EMBL" id="RQIS01000007">
    <property type="protein sequence ID" value="RQH06477.1"/>
    <property type="molecule type" value="Genomic_DNA"/>
</dbReference>
<keyword evidence="1" id="KW-0560">Oxidoreductase</keyword>
<proteinExistence type="predicted"/>
<evidence type="ECO:0000313" key="2">
    <source>
        <dbReference type="Proteomes" id="UP000272778"/>
    </source>
</evidence>
<dbReference type="AlphaFoldDB" id="A0A3N6NDB3"/>
<sequence length="100" mass="10792">MTRHALYVELKARPGKENELAAFLAGAKPLVDAEPATRAWFGVRFDEQTFAIFDAFDDEAGRDAHLSGKVAAALMANAAELLAQAPQIRRADVLADKLPA</sequence>
<reference evidence="1 2" key="1">
    <citation type="submission" date="2018-11" db="EMBL/GenBank/DDBJ databases">
        <title>Paraburkholderia sp. DHOA04, isolated from soil.</title>
        <authorList>
            <person name="Gao Z.-H."/>
            <person name="Qiu L.-H."/>
            <person name="Fu J.-C."/>
        </authorList>
    </citation>
    <scope>NUCLEOTIDE SEQUENCE [LARGE SCALE GENOMIC DNA]</scope>
    <source>
        <strain evidence="1 2">DHOA04</strain>
    </source>
</reference>
<name>A0A3N6NDB3_9BURK</name>
<dbReference type="Proteomes" id="UP000272778">
    <property type="component" value="Unassembled WGS sequence"/>
</dbReference>
<dbReference type="InterPro" id="IPR011008">
    <property type="entry name" value="Dimeric_a/b-barrel"/>
</dbReference>
<protein>
    <submittedName>
        <fullName evidence="1">Antibiotic biosynthesis monooxygenase</fullName>
    </submittedName>
</protein>
<dbReference type="Gene3D" id="3.30.70.100">
    <property type="match status" value="1"/>
</dbReference>
<gene>
    <name evidence="1" type="ORF">D1Y85_11380</name>
</gene>
<organism evidence="1 2">
    <name type="scientific">Paraburkholderia dinghuensis</name>
    <dbReference type="NCBI Taxonomy" id="2305225"/>
    <lineage>
        <taxon>Bacteria</taxon>
        <taxon>Pseudomonadati</taxon>
        <taxon>Pseudomonadota</taxon>
        <taxon>Betaproteobacteria</taxon>
        <taxon>Burkholderiales</taxon>
        <taxon>Burkholderiaceae</taxon>
        <taxon>Paraburkholderia</taxon>
    </lineage>
</organism>
<dbReference type="SUPFAM" id="SSF54909">
    <property type="entry name" value="Dimeric alpha+beta barrel"/>
    <property type="match status" value="1"/>
</dbReference>
<keyword evidence="1" id="KW-0503">Monooxygenase</keyword>